<evidence type="ECO:0000313" key="1">
    <source>
        <dbReference type="EMBL" id="EKJ74446.1"/>
    </source>
</evidence>
<comment type="caution">
    <text evidence="1">The sequence shown here is derived from an EMBL/GenBank/DDBJ whole genome shotgun (WGS) entry which is preliminary data.</text>
</comment>
<proteinExistence type="predicted"/>
<gene>
    <name evidence="1" type="ORF">FPSE_05196</name>
</gene>
<dbReference type="KEGG" id="fpu:FPSE_05196"/>
<dbReference type="OrthoDB" id="1694274at2759"/>
<evidence type="ECO:0000313" key="2">
    <source>
        <dbReference type="Proteomes" id="UP000007978"/>
    </source>
</evidence>
<reference evidence="1 2" key="1">
    <citation type="journal article" date="2012" name="PLoS Pathog.">
        <title>Comparative pathogenomics reveals horizontally acquired novel virulence genes in fungi infecting cereal hosts.</title>
        <authorList>
            <person name="Gardiner D.M."/>
            <person name="McDonald M.C."/>
            <person name="Covarelli L."/>
            <person name="Solomon P.S."/>
            <person name="Rusu A.G."/>
            <person name="Marshall M."/>
            <person name="Kazan K."/>
            <person name="Chakraborty S."/>
            <person name="McDonald B.A."/>
            <person name="Manners J.M."/>
        </authorList>
    </citation>
    <scope>NUCLEOTIDE SEQUENCE [LARGE SCALE GENOMIC DNA]</scope>
    <source>
        <strain evidence="1 2">CS3096</strain>
    </source>
</reference>
<keyword evidence="2" id="KW-1185">Reference proteome</keyword>
<protein>
    <submittedName>
        <fullName evidence="1">Uncharacterized protein</fullName>
    </submittedName>
</protein>
<dbReference type="Gene3D" id="3.40.50.300">
    <property type="entry name" value="P-loop containing nucleotide triphosphate hydrolases"/>
    <property type="match status" value="1"/>
</dbReference>
<sequence length="146" mass="16918">MCNFFVACPRSGSTLLMRLFAENPACSVTSRLILMGNADSTEDFHLDYQILEDPSHHKVFINAMEGGKRFLICKEELEEHPGRSYLRCWRDDVMRLRAIFHEKTWFGFDLDDTLHEFRHSSGRATNKVLEKISGRYGTPMSGLREE</sequence>
<dbReference type="InterPro" id="IPR027417">
    <property type="entry name" value="P-loop_NTPase"/>
</dbReference>
<dbReference type="EMBL" id="AFNW01000108">
    <property type="protein sequence ID" value="EKJ74446.1"/>
    <property type="molecule type" value="Genomic_DNA"/>
</dbReference>
<dbReference type="AlphaFoldDB" id="K3UPY9"/>
<accession>K3UPY9</accession>
<dbReference type="Proteomes" id="UP000007978">
    <property type="component" value="Chromosome 2"/>
</dbReference>
<dbReference type="HOGENOM" id="CLU_1777563_0_0_1"/>
<dbReference type="GeneID" id="20363814"/>
<dbReference type="RefSeq" id="XP_009256589.1">
    <property type="nucleotide sequence ID" value="XM_009258314.1"/>
</dbReference>
<organism evidence="1 2">
    <name type="scientific">Fusarium pseudograminearum (strain CS3096)</name>
    <name type="common">Wheat and barley crown-rot fungus</name>
    <dbReference type="NCBI Taxonomy" id="1028729"/>
    <lineage>
        <taxon>Eukaryota</taxon>
        <taxon>Fungi</taxon>
        <taxon>Dikarya</taxon>
        <taxon>Ascomycota</taxon>
        <taxon>Pezizomycotina</taxon>
        <taxon>Sordariomycetes</taxon>
        <taxon>Hypocreomycetidae</taxon>
        <taxon>Hypocreales</taxon>
        <taxon>Nectriaceae</taxon>
        <taxon>Fusarium</taxon>
    </lineage>
</organism>
<name>K3UPY9_FUSPC</name>